<dbReference type="PROSITE" id="PS00122">
    <property type="entry name" value="CARBOXYLESTERASE_B_1"/>
    <property type="match status" value="2"/>
</dbReference>
<dbReference type="InterPro" id="IPR050309">
    <property type="entry name" value="Type-B_Carboxylest/Lipase"/>
</dbReference>
<evidence type="ECO:0000313" key="6">
    <source>
        <dbReference type="Proteomes" id="UP000284842"/>
    </source>
</evidence>
<dbReference type="STRING" id="181874.A0A409VDY9"/>
<sequence length="1087" mass="117380">MISGSLLVLALHAFSAIAAPSASNPTITLDGASVVGTYSGNTEKFLGIPYAQPPVGDLRFRLPQPFTYTSSVYDAKKYGPSCPQQVIKLPLVQGVIADVAEQVVETLFGAIFPDSEDCLTVNVVRPKGVKATDKLPVVAWIFGGGFELGATSMYDGGIIVQQSLNLKQPVIYVSMNYRVTGFGFLASKEVKEAGVGNLGLQDQRLALRWIQKYIGQFGGDPTKVTIWGESAGAISAALHMVANNGNHEGLFRGAFMQSGAPIPVGDITNGQVYYDSIVASTGCSGAADTLACLRTVPYAKLRDAINDTPGIFEYQSLRLAWLPRTDGVFITDDPQRLVQQGKVANVPFVNGNCDDEGTLFSIANANITTTAQFKTYLKTVFLPGLSDAQVNRIAELYPQDITKGSPFDTGLFNALTPQSKRLAAFQGDGVFQAPRRWFLQHTSGKQNVWSYVSKRFKALPVLGSLHAHDIFNVYAFGDMGAHLIRFANNLNPNAPNGLQWPRYTPSSKKLLIYQDGLISQTIGNDDFREEAMRYLTEVTLEHPMHFRLLAGLALHGLLATAAPAVPTIQLDSGTFKGTTDGKTTKYLGIPFAKPPVGNLRFQLPVPNSPYSGSFDATKYGPSCGQMAVNLPIEGLVADAANYVINSIFGQIFPDDEDCLTVNVVAPAGATASSKLPVVVWIFGGGFLLGSTSMYDGGSIVSRSISLGSPVVYVSMNYRLNAFGFLASKEVKAAGVGNLGLQDQRQALRWIQKYISNFGGDPTKVTIWGESAGAISVALQMQANGGNPEGLFRAGFMQSGGPIPVGDITNGQVYYDFLVAQTGCSSAADTLACLRTIPYQTLKNAINKTPGIFAYQSLHLSWLPRTDGVFLTEPPLIATQKNKIANIPYITGNCDDEGTLFSLSTLNITTEAQLKNYIKTVFLPGVTDAQLDKLATLYPGDIAQGSPFNTGILNALTPQFKRIAAFQGDGVFQAPRRWMLQNTLPTNPNVWAFINKRLKALPVLGSAHGTDILNVYGGGDMTDYLIRFAVNLNPNGKGLFDFQWPRYTLQNRQLLTFQDGLIPLDISKDTYRADAMAFLTNVTLINPV</sequence>
<accession>A0A409VDY9</accession>
<feature type="chain" id="PRO_5019406965" description="Carboxylesterase type B domain-containing protein" evidence="3">
    <location>
        <begin position="19"/>
        <end position="1087"/>
    </location>
</feature>
<comment type="caution">
    <text evidence="5">The sequence shown here is derived from an EMBL/GenBank/DDBJ whole genome shotgun (WGS) entry which is preliminary data.</text>
</comment>
<feature type="domain" description="Carboxylesterase type B" evidence="4">
    <location>
        <begin position="566"/>
        <end position="1058"/>
    </location>
</feature>
<keyword evidence="3" id="KW-0732">Signal</keyword>
<evidence type="ECO:0000313" key="5">
    <source>
        <dbReference type="EMBL" id="PPQ63600.1"/>
    </source>
</evidence>
<dbReference type="GO" id="GO:0016787">
    <property type="term" value="F:hydrolase activity"/>
    <property type="evidence" value="ECO:0007669"/>
    <property type="project" value="UniProtKB-KW"/>
</dbReference>
<feature type="domain" description="Carboxylesterase type B" evidence="4">
    <location>
        <begin position="26"/>
        <end position="509"/>
    </location>
</feature>
<protein>
    <recommendedName>
        <fullName evidence="4">Carboxylesterase type B domain-containing protein</fullName>
    </recommendedName>
</protein>
<dbReference type="OrthoDB" id="408631at2759"/>
<dbReference type="InterPro" id="IPR029058">
    <property type="entry name" value="AB_hydrolase_fold"/>
</dbReference>
<dbReference type="InParanoid" id="A0A409VDY9"/>
<dbReference type="AlphaFoldDB" id="A0A409VDY9"/>
<dbReference type="PANTHER" id="PTHR11559">
    <property type="entry name" value="CARBOXYLESTERASE"/>
    <property type="match status" value="1"/>
</dbReference>
<name>A0A409VDY9_9AGAR</name>
<dbReference type="Proteomes" id="UP000284842">
    <property type="component" value="Unassembled WGS sequence"/>
</dbReference>
<feature type="signal peptide" evidence="3">
    <location>
        <begin position="1"/>
        <end position="18"/>
    </location>
</feature>
<dbReference type="InterPro" id="IPR002018">
    <property type="entry name" value="CarbesteraseB"/>
</dbReference>
<dbReference type="InterPro" id="IPR019826">
    <property type="entry name" value="Carboxylesterase_B_AS"/>
</dbReference>
<evidence type="ECO:0000256" key="3">
    <source>
        <dbReference type="SAM" id="SignalP"/>
    </source>
</evidence>
<evidence type="ECO:0000256" key="1">
    <source>
        <dbReference type="ARBA" id="ARBA00005964"/>
    </source>
</evidence>
<organism evidence="5 6">
    <name type="scientific">Panaeolus cyanescens</name>
    <dbReference type="NCBI Taxonomy" id="181874"/>
    <lineage>
        <taxon>Eukaryota</taxon>
        <taxon>Fungi</taxon>
        <taxon>Dikarya</taxon>
        <taxon>Basidiomycota</taxon>
        <taxon>Agaricomycotina</taxon>
        <taxon>Agaricomycetes</taxon>
        <taxon>Agaricomycetidae</taxon>
        <taxon>Agaricales</taxon>
        <taxon>Agaricineae</taxon>
        <taxon>Galeropsidaceae</taxon>
        <taxon>Panaeolus</taxon>
    </lineage>
</organism>
<dbReference type="Gene3D" id="3.40.50.1820">
    <property type="entry name" value="alpha/beta hydrolase"/>
    <property type="match status" value="2"/>
</dbReference>
<evidence type="ECO:0000259" key="4">
    <source>
        <dbReference type="Pfam" id="PF00135"/>
    </source>
</evidence>
<dbReference type="InterPro" id="IPR019819">
    <property type="entry name" value="Carboxylesterase_B_CS"/>
</dbReference>
<dbReference type="Pfam" id="PF00135">
    <property type="entry name" value="COesterase"/>
    <property type="match status" value="2"/>
</dbReference>
<keyword evidence="2" id="KW-0378">Hydrolase</keyword>
<reference evidence="5 6" key="1">
    <citation type="journal article" date="2018" name="Evol. Lett.">
        <title>Horizontal gene cluster transfer increased hallucinogenic mushroom diversity.</title>
        <authorList>
            <person name="Reynolds H.T."/>
            <person name="Vijayakumar V."/>
            <person name="Gluck-Thaler E."/>
            <person name="Korotkin H.B."/>
            <person name="Matheny P.B."/>
            <person name="Slot J.C."/>
        </authorList>
    </citation>
    <scope>NUCLEOTIDE SEQUENCE [LARGE SCALE GENOMIC DNA]</scope>
    <source>
        <strain evidence="5 6">2629</strain>
    </source>
</reference>
<proteinExistence type="inferred from homology"/>
<gene>
    <name evidence="5" type="ORF">CVT24_004460</name>
</gene>
<keyword evidence="6" id="KW-1185">Reference proteome</keyword>
<dbReference type="SUPFAM" id="SSF53474">
    <property type="entry name" value="alpha/beta-Hydrolases"/>
    <property type="match status" value="2"/>
</dbReference>
<comment type="similarity">
    <text evidence="1">Belongs to the type-B carboxylesterase/lipase family.</text>
</comment>
<dbReference type="PROSITE" id="PS00941">
    <property type="entry name" value="CARBOXYLESTERASE_B_2"/>
    <property type="match status" value="2"/>
</dbReference>
<dbReference type="EMBL" id="NHTK01006117">
    <property type="protein sequence ID" value="PPQ63600.1"/>
    <property type="molecule type" value="Genomic_DNA"/>
</dbReference>
<evidence type="ECO:0000256" key="2">
    <source>
        <dbReference type="ARBA" id="ARBA00022801"/>
    </source>
</evidence>